<dbReference type="Gene3D" id="1.10.10.10">
    <property type="entry name" value="Winged helix-like DNA-binding domain superfamily/Winged helix DNA-binding domain"/>
    <property type="match status" value="1"/>
</dbReference>
<evidence type="ECO:0000256" key="4">
    <source>
        <dbReference type="ARBA" id="ARBA00023163"/>
    </source>
</evidence>
<dbReference type="InterPro" id="IPR036388">
    <property type="entry name" value="WH-like_DNA-bd_sf"/>
</dbReference>
<dbReference type="Pfam" id="PF03466">
    <property type="entry name" value="LysR_substrate"/>
    <property type="match status" value="1"/>
</dbReference>
<evidence type="ECO:0000256" key="5">
    <source>
        <dbReference type="SAM" id="Coils"/>
    </source>
</evidence>
<evidence type="ECO:0000259" key="6">
    <source>
        <dbReference type="PROSITE" id="PS50931"/>
    </source>
</evidence>
<keyword evidence="5" id="KW-0175">Coiled coil</keyword>
<evidence type="ECO:0000313" key="8">
    <source>
        <dbReference type="Proteomes" id="UP000823863"/>
    </source>
</evidence>
<dbReference type="CDD" id="cd05466">
    <property type="entry name" value="PBP2_LTTR_substrate"/>
    <property type="match status" value="1"/>
</dbReference>
<dbReference type="Gene3D" id="3.40.190.290">
    <property type="match status" value="1"/>
</dbReference>
<dbReference type="PANTHER" id="PTHR30346:SF28">
    <property type="entry name" value="HTH-TYPE TRANSCRIPTIONAL REGULATOR CYNR"/>
    <property type="match status" value="1"/>
</dbReference>
<dbReference type="PANTHER" id="PTHR30346">
    <property type="entry name" value="TRANSCRIPTIONAL DUAL REGULATOR HCAR-RELATED"/>
    <property type="match status" value="1"/>
</dbReference>
<keyword evidence="4" id="KW-0804">Transcription</keyword>
<dbReference type="AlphaFoldDB" id="A0A9D2PT97"/>
<comment type="caution">
    <text evidence="7">The sequence shown here is derived from an EMBL/GenBank/DDBJ whole genome shotgun (WGS) entry which is preliminary data.</text>
</comment>
<proteinExistence type="inferred from homology"/>
<gene>
    <name evidence="7" type="ORF">H9931_01470</name>
</gene>
<feature type="domain" description="HTH lysR-type" evidence="6">
    <location>
        <begin position="1"/>
        <end position="58"/>
    </location>
</feature>
<dbReference type="PRINTS" id="PR00039">
    <property type="entry name" value="HTHLYSR"/>
</dbReference>
<dbReference type="SUPFAM" id="SSF53850">
    <property type="entry name" value="Periplasmic binding protein-like II"/>
    <property type="match status" value="1"/>
</dbReference>
<dbReference type="InterPro" id="IPR036390">
    <property type="entry name" value="WH_DNA-bd_sf"/>
</dbReference>
<evidence type="ECO:0000256" key="1">
    <source>
        <dbReference type="ARBA" id="ARBA00009437"/>
    </source>
</evidence>
<feature type="coiled-coil region" evidence="5">
    <location>
        <begin position="68"/>
        <end position="95"/>
    </location>
</feature>
<sequence length="295" mass="34144">MNTKILKCFQTVYEEKNLGRAARRLYITPQGLSKNIRQLEEELGSSLFLRTAQGMEPTEGGHFLYEKSERVIRELEEIEHGLRQLEQRKERLRIGCANGVLNLLPLSLILAFGKAHPQLRLEWREYPNDQVKEKLLSSEIEYGFVIGSWDEETVESRRITGCRLCLMVYEGHPLYQEAQVSFERLAGEPLLLMNESFRLYHDFTACCALKGITPNVVAKTADGAGLYRLCSQKVGLAVVPEFYREEFQMEGLRLLPFEEELKWEVYGASRKETAEYENVRLFAEYLRKQKVAAHQ</sequence>
<dbReference type="GO" id="GO:0003700">
    <property type="term" value="F:DNA-binding transcription factor activity"/>
    <property type="evidence" value="ECO:0007669"/>
    <property type="project" value="InterPro"/>
</dbReference>
<accession>A0A9D2PT97</accession>
<evidence type="ECO:0000256" key="2">
    <source>
        <dbReference type="ARBA" id="ARBA00023015"/>
    </source>
</evidence>
<keyword evidence="3" id="KW-0238">DNA-binding</keyword>
<dbReference type="InterPro" id="IPR005119">
    <property type="entry name" value="LysR_subst-bd"/>
</dbReference>
<keyword evidence="2" id="KW-0805">Transcription regulation</keyword>
<dbReference type="EMBL" id="DWWB01000005">
    <property type="protein sequence ID" value="HJC65376.1"/>
    <property type="molecule type" value="Genomic_DNA"/>
</dbReference>
<evidence type="ECO:0000256" key="3">
    <source>
        <dbReference type="ARBA" id="ARBA00023125"/>
    </source>
</evidence>
<dbReference type="SUPFAM" id="SSF46785">
    <property type="entry name" value="Winged helix' DNA-binding domain"/>
    <property type="match status" value="1"/>
</dbReference>
<evidence type="ECO:0000313" key="7">
    <source>
        <dbReference type="EMBL" id="HJC65376.1"/>
    </source>
</evidence>
<reference evidence="7" key="1">
    <citation type="journal article" date="2021" name="PeerJ">
        <title>Extensive microbial diversity within the chicken gut microbiome revealed by metagenomics and culture.</title>
        <authorList>
            <person name="Gilroy R."/>
            <person name="Ravi A."/>
            <person name="Getino M."/>
            <person name="Pursley I."/>
            <person name="Horton D.L."/>
            <person name="Alikhan N.F."/>
            <person name="Baker D."/>
            <person name="Gharbi K."/>
            <person name="Hall N."/>
            <person name="Watson M."/>
            <person name="Adriaenssens E.M."/>
            <person name="Foster-Nyarko E."/>
            <person name="Jarju S."/>
            <person name="Secka A."/>
            <person name="Antonio M."/>
            <person name="Oren A."/>
            <person name="Chaudhuri R.R."/>
            <person name="La Ragione R."/>
            <person name="Hildebrand F."/>
            <person name="Pallen M.J."/>
        </authorList>
    </citation>
    <scope>NUCLEOTIDE SEQUENCE</scope>
    <source>
        <strain evidence="7">CHK198-12963</strain>
    </source>
</reference>
<organism evidence="7 8">
    <name type="scientific">Candidatus Enterocloster excrementigallinarum</name>
    <dbReference type="NCBI Taxonomy" id="2838558"/>
    <lineage>
        <taxon>Bacteria</taxon>
        <taxon>Bacillati</taxon>
        <taxon>Bacillota</taxon>
        <taxon>Clostridia</taxon>
        <taxon>Lachnospirales</taxon>
        <taxon>Lachnospiraceae</taxon>
        <taxon>Enterocloster</taxon>
    </lineage>
</organism>
<dbReference type="Pfam" id="PF00126">
    <property type="entry name" value="HTH_1"/>
    <property type="match status" value="1"/>
</dbReference>
<protein>
    <submittedName>
        <fullName evidence="7">LysR family transcriptional regulator</fullName>
    </submittedName>
</protein>
<dbReference type="InterPro" id="IPR000847">
    <property type="entry name" value="LysR_HTH_N"/>
</dbReference>
<dbReference type="GO" id="GO:0032993">
    <property type="term" value="C:protein-DNA complex"/>
    <property type="evidence" value="ECO:0007669"/>
    <property type="project" value="TreeGrafter"/>
</dbReference>
<dbReference type="Proteomes" id="UP000823863">
    <property type="component" value="Unassembled WGS sequence"/>
</dbReference>
<dbReference type="PROSITE" id="PS50931">
    <property type="entry name" value="HTH_LYSR"/>
    <property type="match status" value="1"/>
</dbReference>
<comment type="similarity">
    <text evidence="1">Belongs to the LysR transcriptional regulatory family.</text>
</comment>
<reference evidence="7" key="2">
    <citation type="submission" date="2021-04" db="EMBL/GenBank/DDBJ databases">
        <authorList>
            <person name="Gilroy R."/>
        </authorList>
    </citation>
    <scope>NUCLEOTIDE SEQUENCE</scope>
    <source>
        <strain evidence="7">CHK198-12963</strain>
    </source>
</reference>
<name>A0A9D2PT97_9FIRM</name>
<dbReference type="GO" id="GO:0003677">
    <property type="term" value="F:DNA binding"/>
    <property type="evidence" value="ECO:0007669"/>
    <property type="project" value="UniProtKB-KW"/>
</dbReference>